<comment type="catalytic activity">
    <reaction evidence="15 16">
        <text>UDP-N-acetyl-alpha-D-muramate + NADP(+) = UDP-N-acetyl-3-O-(1-carboxyvinyl)-alpha-D-glucosamine + NADPH + H(+)</text>
        <dbReference type="Rhea" id="RHEA:12248"/>
        <dbReference type="ChEBI" id="CHEBI:15378"/>
        <dbReference type="ChEBI" id="CHEBI:57783"/>
        <dbReference type="ChEBI" id="CHEBI:58349"/>
        <dbReference type="ChEBI" id="CHEBI:68483"/>
        <dbReference type="ChEBI" id="CHEBI:70757"/>
        <dbReference type="EC" id="1.3.1.98"/>
    </reaction>
</comment>
<accession>A0A2K9P0R6</accession>
<keyword evidence="6 16" id="KW-0132">Cell division</keyword>
<evidence type="ECO:0000256" key="1">
    <source>
        <dbReference type="ARBA" id="ARBA00001974"/>
    </source>
</evidence>
<sequence>MNNMIITLAKGIVGESNVKTDEPMSSHTTFRVGGAADLYITPQNESQLASLIKLFRQFKVEFHVIGNGSNLLVGDRGVRGAVIEIGRNLSSIEVSKNMVTAQSGVLLSRLANSAAGNGLAGLEFASGIPGSFGGAIYMNAGAYGGEMKDIITEVVYLDENCKICTVSGEDCGFGYRKSMFTDSDKIILRGTLRLQTDEIDEIKARMQELTRRRVEKQPVDKASAGSTFKRPEGYYAAALIEESGLKGYSHGGASVSEKHAGFVVNNGNATAEDVRNVIKHVQKTVKEKFGVDLNTEVKFLGEF</sequence>
<evidence type="ECO:0000256" key="4">
    <source>
        <dbReference type="ARBA" id="ARBA00004752"/>
    </source>
</evidence>
<dbReference type="EC" id="1.3.1.98" evidence="16"/>
<dbReference type="GO" id="GO:0005829">
    <property type="term" value="C:cytosol"/>
    <property type="evidence" value="ECO:0007669"/>
    <property type="project" value="TreeGrafter"/>
</dbReference>
<evidence type="ECO:0000256" key="3">
    <source>
        <dbReference type="ARBA" id="ARBA00004496"/>
    </source>
</evidence>
<evidence type="ECO:0000313" key="18">
    <source>
        <dbReference type="EMBL" id="AUO18845.1"/>
    </source>
</evidence>
<keyword evidence="14 16" id="KW-0961">Cell wall biogenesis/degradation</keyword>
<evidence type="ECO:0000256" key="10">
    <source>
        <dbReference type="ARBA" id="ARBA00022960"/>
    </source>
</evidence>
<organism evidence="18 19">
    <name type="scientific">Monoglobus pectinilyticus</name>
    <dbReference type="NCBI Taxonomy" id="1981510"/>
    <lineage>
        <taxon>Bacteria</taxon>
        <taxon>Bacillati</taxon>
        <taxon>Bacillota</taxon>
        <taxon>Clostridia</taxon>
        <taxon>Monoglobales</taxon>
        <taxon>Monoglobaceae</taxon>
        <taxon>Monoglobus</taxon>
    </lineage>
</organism>
<comment type="function">
    <text evidence="2 16">Cell wall formation.</text>
</comment>
<dbReference type="NCBIfam" id="TIGR00179">
    <property type="entry name" value="murB"/>
    <property type="match status" value="1"/>
</dbReference>
<dbReference type="Gene3D" id="3.30.43.10">
    <property type="entry name" value="Uridine Diphospho-n-acetylenolpyruvylglucosamine Reductase, domain 2"/>
    <property type="match status" value="1"/>
</dbReference>
<evidence type="ECO:0000256" key="5">
    <source>
        <dbReference type="ARBA" id="ARBA00022490"/>
    </source>
</evidence>
<evidence type="ECO:0000256" key="2">
    <source>
        <dbReference type="ARBA" id="ARBA00003921"/>
    </source>
</evidence>
<comment type="similarity">
    <text evidence="16">Belongs to the MurB family.</text>
</comment>
<evidence type="ECO:0000256" key="12">
    <source>
        <dbReference type="ARBA" id="ARBA00023002"/>
    </source>
</evidence>
<keyword evidence="5 16" id="KW-0963">Cytoplasm</keyword>
<dbReference type="GO" id="GO:0071949">
    <property type="term" value="F:FAD binding"/>
    <property type="evidence" value="ECO:0007669"/>
    <property type="project" value="InterPro"/>
</dbReference>
<keyword evidence="9 16" id="KW-0521">NADP</keyword>
<dbReference type="Gene3D" id="3.30.465.10">
    <property type="match status" value="1"/>
</dbReference>
<keyword evidence="13 16" id="KW-0131">Cell cycle</keyword>
<dbReference type="PANTHER" id="PTHR21071:SF4">
    <property type="entry name" value="UDP-N-ACETYLENOLPYRUVOYLGLUCOSAMINE REDUCTASE"/>
    <property type="match status" value="1"/>
</dbReference>
<dbReference type="InterPro" id="IPR036318">
    <property type="entry name" value="FAD-bd_PCMH-like_sf"/>
</dbReference>
<keyword evidence="12 16" id="KW-0560">Oxidoreductase</keyword>
<dbReference type="KEGG" id="mpec:B9O19_00662"/>
<dbReference type="EMBL" id="CP020991">
    <property type="protein sequence ID" value="AUO18845.1"/>
    <property type="molecule type" value="Genomic_DNA"/>
</dbReference>
<dbReference type="InterPro" id="IPR016169">
    <property type="entry name" value="FAD-bd_PCMH_sub2"/>
</dbReference>
<dbReference type="SUPFAM" id="SSF56194">
    <property type="entry name" value="Uridine diphospho-N-Acetylenolpyruvylglucosamine reductase, MurB, C-terminal domain"/>
    <property type="match status" value="1"/>
</dbReference>
<evidence type="ECO:0000256" key="14">
    <source>
        <dbReference type="ARBA" id="ARBA00023316"/>
    </source>
</evidence>
<dbReference type="OrthoDB" id="9804753at2"/>
<comment type="subcellular location">
    <subcellularLocation>
        <location evidence="3 16">Cytoplasm</location>
    </subcellularLocation>
</comment>
<dbReference type="UniPathway" id="UPA00219"/>
<dbReference type="Gene3D" id="3.90.78.10">
    <property type="entry name" value="UDP-N-acetylenolpyruvoylglucosamine reductase, C-terminal domain"/>
    <property type="match status" value="1"/>
</dbReference>
<keyword evidence="19" id="KW-1185">Reference proteome</keyword>
<name>A0A2K9P0R6_9FIRM</name>
<evidence type="ECO:0000256" key="13">
    <source>
        <dbReference type="ARBA" id="ARBA00023306"/>
    </source>
</evidence>
<dbReference type="SUPFAM" id="SSF56176">
    <property type="entry name" value="FAD-binding/transporter-associated domain-like"/>
    <property type="match status" value="1"/>
</dbReference>
<dbReference type="GO" id="GO:0051301">
    <property type="term" value="P:cell division"/>
    <property type="evidence" value="ECO:0007669"/>
    <property type="project" value="UniProtKB-KW"/>
</dbReference>
<evidence type="ECO:0000256" key="7">
    <source>
        <dbReference type="ARBA" id="ARBA00022630"/>
    </source>
</evidence>
<proteinExistence type="inferred from homology"/>
<evidence type="ECO:0000256" key="8">
    <source>
        <dbReference type="ARBA" id="ARBA00022827"/>
    </source>
</evidence>
<keyword evidence="10 16" id="KW-0133">Cell shape</keyword>
<comment type="cofactor">
    <cofactor evidence="1 16">
        <name>FAD</name>
        <dbReference type="ChEBI" id="CHEBI:57692"/>
    </cofactor>
</comment>
<dbReference type="PROSITE" id="PS51387">
    <property type="entry name" value="FAD_PCMH"/>
    <property type="match status" value="1"/>
</dbReference>
<keyword evidence="11 16" id="KW-0573">Peptidoglycan synthesis</keyword>
<evidence type="ECO:0000313" key="19">
    <source>
        <dbReference type="Proteomes" id="UP000235589"/>
    </source>
</evidence>
<dbReference type="Pfam" id="PF02873">
    <property type="entry name" value="MurB_C"/>
    <property type="match status" value="1"/>
</dbReference>
<dbReference type="Pfam" id="PF01565">
    <property type="entry name" value="FAD_binding_4"/>
    <property type="match status" value="1"/>
</dbReference>
<dbReference type="InterPro" id="IPR011601">
    <property type="entry name" value="MurB_C"/>
</dbReference>
<dbReference type="GO" id="GO:0008360">
    <property type="term" value="P:regulation of cell shape"/>
    <property type="evidence" value="ECO:0007669"/>
    <property type="project" value="UniProtKB-KW"/>
</dbReference>
<dbReference type="InterPro" id="IPR016166">
    <property type="entry name" value="FAD-bd_PCMH"/>
</dbReference>
<dbReference type="RefSeq" id="WP_102365097.1">
    <property type="nucleotide sequence ID" value="NZ_CP020991.1"/>
</dbReference>
<protein>
    <recommendedName>
        <fullName evidence="16">UDP-N-acetylenolpyruvoylglucosamine reductase</fullName>
        <ecNumber evidence="16">1.3.1.98</ecNumber>
    </recommendedName>
    <alternativeName>
        <fullName evidence="16">UDP-N-acetylmuramate dehydrogenase</fullName>
    </alternativeName>
</protein>
<evidence type="ECO:0000259" key="17">
    <source>
        <dbReference type="PROSITE" id="PS51387"/>
    </source>
</evidence>
<evidence type="ECO:0000256" key="9">
    <source>
        <dbReference type="ARBA" id="ARBA00022857"/>
    </source>
</evidence>
<dbReference type="HAMAP" id="MF_00037">
    <property type="entry name" value="MurB"/>
    <property type="match status" value="1"/>
</dbReference>
<evidence type="ECO:0000256" key="15">
    <source>
        <dbReference type="ARBA" id="ARBA00048914"/>
    </source>
</evidence>
<dbReference type="InterPro" id="IPR003170">
    <property type="entry name" value="MurB"/>
</dbReference>
<comment type="pathway">
    <text evidence="4 16">Cell wall biogenesis; peptidoglycan biosynthesis.</text>
</comment>
<dbReference type="PANTHER" id="PTHR21071">
    <property type="entry name" value="UDP-N-ACETYLENOLPYRUVOYLGLUCOSAMINE REDUCTASE"/>
    <property type="match status" value="1"/>
</dbReference>
<dbReference type="InterPro" id="IPR036635">
    <property type="entry name" value="MurB_C_sf"/>
</dbReference>
<dbReference type="NCBIfam" id="NF010480">
    <property type="entry name" value="PRK13905.1"/>
    <property type="match status" value="1"/>
</dbReference>
<feature type="active site" evidence="16">
    <location>
        <position position="176"/>
    </location>
</feature>
<dbReference type="Proteomes" id="UP000235589">
    <property type="component" value="Chromosome"/>
</dbReference>
<dbReference type="InterPro" id="IPR016167">
    <property type="entry name" value="FAD-bd_PCMH_sub1"/>
</dbReference>
<keyword evidence="8 16" id="KW-0274">FAD</keyword>
<feature type="active site" description="Proton donor" evidence="16">
    <location>
        <position position="226"/>
    </location>
</feature>
<feature type="active site" evidence="16">
    <location>
        <position position="296"/>
    </location>
</feature>
<dbReference type="GO" id="GO:0008762">
    <property type="term" value="F:UDP-N-acetylmuramate dehydrogenase activity"/>
    <property type="evidence" value="ECO:0007669"/>
    <property type="project" value="UniProtKB-UniRule"/>
</dbReference>
<dbReference type="GO" id="GO:0009252">
    <property type="term" value="P:peptidoglycan biosynthetic process"/>
    <property type="evidence" value="ECO:0007669"/>
    <property type="project" value="UniProtKB-UniRule"/>
</dbReference>
<evidence type="ECO:0000256" key="16">
    <source>
        <dbReference type="HAMAP-Rule" id="MF_00037"/>
    </source>
</evidence>
<dbReference type="GO" id="GO:0071555">
    <property type="term" value="P:cell wall organization"/>
    <property type="evidence" value="ECO:0007669"/>
    <property type="project" value="UniProtKB-KW"/>
</dbReference>
<dbReference type="GeneID" id="98062088"/>
<dbReference type="InterPro" id="IPR006094">
    <property type="entry name" value="Oxid_FAD_bind_N"/>
</dbReference>
<dbReference type="AlphaFoldDB" id="A0A2K9P0R6"/>
<gene>
    <name evidence="16" type="primary">murB</name>
    <name evidence="18" type="ORF">B9O19_00662</name>
</gene>
<evidence type="ECO:0000256" key="11">
    <source>
        <dbReference type="ARBA" id="ARBA00022984"/>
    </source>
</evidence>
<keyword evidence="7 16" id="KW-0285">Flavoprotein</keyword>
<feature type="domain" description="FAD-binding PCMH-type" evidence="17">
    <location>
        <begin position="32"/>
        <end position="197"/>
    </location>
</feature>
<reference evidence="18 19" key="1">
    <citation type="submission" date="2017-04" db="EMBL/GenBank/DDBJ databases">
        <title>Monoglobus pectinilyticus 14 draft genome.</title>
        <authorList>
            <person name="Kim C."/>
            <person name="Rosendale D.I."/>
            <person name="Kelly W.J."/>
            <person name="Tannock G.W."/>
            <person name="Patchett M.L."/>
            <person name="Jordens J.Z."/>
        </authorList>
    </citation>
    <scope>NUCLEOTIDE SEQUENCE [LARGE SCALE GENOMIC DNA]</scope>
    <source>
        <strain evidence="18 19">14</strain>
    </source>
</reference>
<evidence type="ECO:0000256" key="6">
    <source>
        <dbReference type="ARBA" id="ARBA00022618"/>
    </source>
</evidence>